<feature type="region of interest" description="Disordered" evidence="1">
    <location>
        <begin position="94"/>
        <end position="114"/>
    </location>
</feature>
<dbReference type="SUPFAM" id="SSF52743">
    <property type="entry name" value="Subtilisin-like"/>
    <property type="match status" value="1"/>
</dbReference>
<dbReference type="InterPro" id="IPR036852">
    <property type="entry name" value="Peptidase_S8/S53_dom_sf"/>
</dbReference>
<keyword evidence="4" id="KW-1185">Reference proteome</keyword>
<proteinExistence type="predicted"/>
<evidence type="ECO:0000256" key="1">
    <source>
        <dbReference type="SAM" id="MobiDB-lite"/>
    </source>
</evidence>
<dbReference type="Gene3D" id="3.40.50.200">
    <property type="entry name" value="Peptidase S8/S53 domain"/>
    <property type="match status" value="1"/>
</dbReference>
<evidence type="ECO:0000313" key="4">
    <source>
        <dbReference type="Proteomes" id="UP000533469"/>
    </source>
</evidence>
<dbReference type="InterPro" id="IPR034074">
    <property type="entry name" value="Y4bN_pept_dom"/>
</dbReference>
<name>A0A839ZGN3_9HYPH</name>
<dbReference type="Proteomes" id="UP000533469">
    <property type="component" value="Unassembled WGS sequence"/>
</dbReference>
<feature type="domain" description="Peptidase S8/S53" evidence="2">
    <location>
        <begin position="279"/>
        <end position="548"/>
    </location>
</feature>
<dbReference type="CDD" id="cd04847">
    <property type="entry name" value="Peptidases_S8_Subtilisin_like_2"/>
    <property type="match status" value="1"/>
</dbReference>
<sequence length="743" mass="80532">MGAMVKQNFLLGRGERLTQDVVVRSGGGPKIAPYTFQQARSRLAPMLDDTVSQIRALPDQACPQGQAVAAVVMNPEFIAKSYFPSELFRQTGLTPVGSKPRRITPAQRSKGRPPEEALTTELFVMGTKQAFANWQSSMGRLVEGTQVAKDLMTLEAIKAQSVADKIKGIIPARGDSVFEVVLHTEGMDGERAMLPEFRSYLRGLGVNARLDHRFYAGGLCFVELEAPAALAESIALFSIVRAVRQMPELRVLQPAFRTSGIPSVAVELPPVAAMDPSINVAIFDGGLPPSHPLSAWATPYEIIGTGPAVGDFLNHGTGVTSAFLFGSIDPSKSLPQPYSNVDHYRVLDGDPSQNLHELYEVLGRITSALDQKHYDFVNLSIGPSLTIEDDDVHAWTAVLDGRFARTDTLAAVAVGNNGEGDEELSLNRVQVPSDCVNALAVGAADSPGETWARAPYSSVGPGRSPGLMKPDLVQFGGSLQRPFLVVGGGNKLALEATGGTSFAAPSTLRLGAGIRAHFGNSIGLLAVRTLLIHSTEASDHPHREIGWGRVAQTLEDIVVCDDDTIRVIYQGDISPTKYIRAPIPLPEGGITGNAEITATLSYKCLTDPHHPGNYTRAGLDVTFRPHDGKFKSDEQLHADSKSFFSSVRTGGDEEELRRDAWKWENCLHATRKFRGASLQNPCFDIHYNARLEGRNFTPAEKLPYALAVTVRAKGIADFYDQVVRKYATQLEPLRPVIEIPVRT</sequence>
<dbReference type="GO" id="GO:0004252">
    <property type="term" value="F:serine-type endopeptidase activity"/>
    <property type="evidence" value="ECO:0007669"/>
    <property type="project" value="InterPro"/>
</dbReference>
<dbReference type="InterPro" id="IPR000209">
    <property type="entry name" value="Peptidase_S8/S53_dom"/>
</dbReference>
<dbReference type="EMBL" id="JACICD010000014">
    <property type="protein sequence ID" value="MBB3773722.1"/>
    <property type="molecule type" value="Genomic_DNA"/>
</dbReference>
<gene>
    <name evidence="3" type="ORF">FHS55_004366</name>
</gene>
<protein>
    <recommendedName>
        <fullName evidence="2">Peptidase S8/S53 domain-containing protein</fullName>
    </recommendedName>
</protein>
<dbReference type="GO" id="GO:0006508">
    <property type="term" value="P:proteolysis"/>
    <property type="evidence" value="ECO:0007669"/>
    <property type="project" value="InterPro"/>
</dbReference>
<evidence type="ECO:0000259" key="2">
    <source>
        <dbReference type="Pfam" id="PF00082"/>
    </source>
</evidence>
<organism evidence="3 4">
    <name type="scientific">Ancylobacter tetraedralis</name>
    <dbReference type="NCBI Taxonomy" id="217068"/>
    <lineage>
        <taxon>Bacteria</taxon>
        <taxon>Pseudomonadati</taxon>
        <taxon>Pseudomonadota</taxon>
        <taxon>Alphaproteobacteria</taxon>
        <taxon>Hyphomicrobiales</taxon>
        <taxon>Xanthobacteraceae</taxon>
        <taxon>Ancylobacter</taxon>
    </lineage>
</organism>
<comment type="caution">
    <text evidence="3">The sequence shown here is derived from an EMBL/GenBank/DDBJ whole genome shotgun (WGS) entry which is preliminary data.</text>
</comment>
<dbReference type="AlphaFoldDB" id="A0A839ZGN3"/>
<evidence type="ECO:0000313" key="3">
    <source>
        <dbReference type="EMBL" id="MBB3773722.1"/>
    </source>
</evidence>
<dbReference type="Pfam" id="PF00082">
    <property type="entry name" value="Peptidase_S8"/>
    <property type="match status" value="1"/>
</dbReference>
<reference evidence="3 4" key="1">
    <citation type="submission" date="2020-08" db="EMBL/GenBank/DDBJ databases">
        <title>Genomic Encyclopedia of Type Strains, Phase IV (KMG-IV): sequencing the most valuable type-strain genomes for metagenomic binning, comparative biology and taxonomic classification.</title>
        <authorList>
            <person name="Goeker M."/>
        </authorList>
    </citation>
    <scope>NUCLEOTIDE SEQUENCE [LARGE SCALE GENOMIC DNA]</scope>
    <source>
        <strain evidence="3 4">DSM 5895</strain>
    </source>
</reference>
<accession>A0A839ZGN3</accession>